<dbReference type="OrthoDB" id="278387at2"/>
<accession>A0A368KV94</accession>
<gene>
    <name evidence="3" type="ORF">DTL42_03585</name>
</gene>
<keyword evidence="1" id="KW-0472">Membrane</keyword>
<evidence type="ECO:0000313" key="3">
    <source>
        <dbReference type="EMBL" id="RCS54241.1"/>
    </source>
</evidence>
<proteinExistence type="predicted"/>
<dbReference type="AlphaFoldDB" id="A0A368KV94"/>
<dbReference type="Proteomes" id="UP000253562">
    <property type="component" value="Unassembled WGS sequence"/>
</dbReference>
<evidence type="ECO:0000256" key="1">
    <source>
        <dbReference type="SAM" id="Phobius"/>
    </source>
</evidence>
<protein>
    <submittedName>
        <fullName evidence="3">Pilus assembly protein</fullName>
    </submittedName>
</protein>
<keyword evidence="1" id="KW-0812">Transmembrane</keyword>
<reference evidence="3 4" key="1">
    <citation type="submission" date="2018-07" db="EMBL/GenBank/DDBJ databases">
        <title>Comparative genomes isolates from brazilian mangrove.</title>
        <authorList>
            <person name="De Araujo J.E."/>
            <person name="Taketani R.G."/>
            <person name="Silva M.C.P."/>
            <person name="Lourenco M.V."/>
            <person name="Oliveira V.M."/>
            <person name="Andreote F.D."/>
        </authorList>
    </citation>
    <scope>NUCLEOTIDE SEQUENCE [LARGE SCALE GENOMIC DNA]</scope>
    <source>
        <strain evidence="3 4">HEX PRIS-MGV</strain>
    </source>
</reference>
<name>A0A368KV94_9BACT</name>
<dbReference type="InterPro" id="IPR012495">
    <property type="entry name" value="TadE-like_dom"/>
</dbReference>
<keyword evidence="1" id="KW-1133">Transmembrane helix</keyword>
<feature type="domain" description="TadE-like" evidence="2">
    <location>
        <begin position="28"/>
        <end position="70"/>
    </location>
</feature>
<comment type="caution">
    <text evidence="3">The sequence shown here is derived from an EMBL/GenBank/DDBJ whole genome shotgun (WGS) entry which is preliminary data.</text>
</comment>
<dbReference type="Pfam" id="PF07811">
    <property type="entry name" value="TadE"/>
    <property type="match status" value="1"/>
</dbReference>
<dbReference type="EMBL" id="QPEX01000010">
    <property type="protein sequence ID" value="RCS54241.1"/>
    <property type="molecule type" value="Genomic_DNA"/>
</dbReference>
<evidence type="ECO:0000259" key="2">
    <source>
        <dbReference type="Pfam" id="PF07811"/>
    </source>
</evidence>
<feature type="transmembrane region" description="Helical" evidence="1">
    <location>
        <begin position="30"/>
        <end position="49"/>
    </location>
</feature>
<evidence type="ECO:0000313" key="4">
    <source>
        <dbReference type="Proteomes" id="UP000253562"/>
    </source>
</evidence>
<organism evidence="3 4">
    <name type="scientific">Bremerella cremea</name>
    <dbReference type="NCBI Taxonomy" id="1031537"/>
    <lineage>
        <taxon>Bacteria</taxon>
        <taxon>Pseudomonadati</taxon>
        <taxon>Planctomycetota</taxon>
        <taxon>Planctomycetia</taxon>
        <taxon>Pirellulales</taxon>
        <taxon>Pirellulaceae</taxon>
        <taxon>Bremerella</taxon>
    </lineage>
</organism>
<sequence length="155" mass="16506">MGDINATLRAPDLRLDKACRLFRLNRSGAAVVEFAIVAPLFILLIFGMIEYGRMVMVQQVITNASREGARRAVLDGATTSTAVAAVNEFLDTAAVNSGSVEVIVSPDPPENAGYGGAVTVTVSVPFSKVSWLPSPMYLGSTTLVAKTTMRRETVK</sequence>